<keyword evidence="1" id="KW-0812">Transmembrane</keyword>
<proteinExistence type="predicted"/>
<feature type="transmembrane region" description="Helical" evidence="1">
    <location>
        <begin position="83"/>
        <end position="102"/>
    </location>
</feature>
<accession>A0ABY4V860</accession>
<organism evidence="2 3">
    <name type="scientific">Microbulbifer variabilis</name>
    <dbReference type="NCBI Taxonomy" id="266805"/>
    <lineage>
        <taxon>Bacteria</taxon>
        <taxon>Pseudomonadati</taxon>
        <taxon>Pseudomonadota</taxon>
        <taxon>Gammaproteobacteria</taxon>
        <taxon>Cellvibrionales</taxon>
        <taxon>Microbulbiferaceae</taxon>
        <taxon>Microbulbifer</taxon>
    </lineage>
</organism>
<keyword evidence="1" id="KW-1133">Transmembrane helix</keyword>
<reference evidence="2" key="1">
    <citation type="submission" date="2022-02" db="EMBL/GenBank/DDBJ databases">
        <title>Coral-associated bacteria.</title>
        <authorList>
            <person name="Tang K."/>
            <person name="Wang X."/>
        </authorList>
    </citation>
    <scope>NUCLEOTIDE SEQUENCE</scope>
    <source>
        <strain evidence="2">SCSIO 43006</strain>
    </source>
</reference>
<dbReference type="Proteomes" id="UP001055658">
    <property type="component" value="Chromosome"/>
</dbReference>
<keyword evidence="3" id="KW-1185">Reference proteome</keyword>
<evidence type="ECO:0000256" key="1">
    <source>
        <dbReference type="SAM" id="Phobius"/>
    </source>
</evidence>
<evidence type="ECO:0008006" key="4">
    <source>
        <dbReference type="Google" id="ProtNLM"/>
    </source>
</evidence>
<sequence>MLCSSLYFRPSGLFDLPRYLDIFLNIKSYFAQGLLSGMVGLVLAKKLGISKYAVFTLGLAISVVLLALNSLRIQSMDFYHAQFVALPLIGGIAGGITIAEYVQHLTSLGTRRLRRWC</sequence>
<feature type="transmembrane region" description="Helical" evidence="1">
    <location>
        <begin position="22"/>
        <end position="43"/>
    </location>
</feature>
<evidence type="ECO:0000313" key="3">
    <source>
        <dbReference type="Proteomes" id="UP001055658"/>
    </source>
</evidence>
<feature type="transmembrane region" description="Helical" evidence="1">
    <location>
        <begin position="52"/>
        <end position="71"/>
    </location>
</feature>
<gene>
    <name evidence="2" type="ORF">MJO52_15425</name>
</gene>
<dbReference type="RefSeq" id="WP_252082818.1">
    <property type="nucleotide sequence ID" value="NZ_CP092418.1"/>
</dbReference>
<dbReference type="EMBL" id="CP092418">
    <property type="protein sequence ID" value="USD20455.1"/>
    <property type="molecule type" value="Genomic_DNA"/>
</dbReference>
<keyword evidence="1" id="KW-0472">Membrane</keyword>
<name>A0ABY4V860_9GAMM</name>
<evidence type="ECO:0000313" key="2">
    <source>
        <dbReference type="EMBL" id="USD20455.1"/>
    </source>
</evidence>
<protein>
    <recommendedName>
        <fullName evidence="4">Membrane transporter protein</fullName>
    </recommendedName>
</protein>